<name>A0A059F8B6_9PROT</name>
<accession>A0A059F8B6</accession>
<dbReference type="EMBL" id="ARYJ01000011">
    <property type="protein sequence ID" value="KCZ86837.1"/>
    <property type="molecule type" value="Genomic_DNA"/>
</dbReference>
<evidence type="ECO:0000259" key="1">
    <source>
        <dbReference type="Pfam" id="PF18557"/>
    </source>
</evidence>
<protein>
    <recommendedName>
        <fullName evidence="1">Anti-sigma factor NepR domain-containing protein</fullName>
    </recommendedName>
</protein>
<sequence>MGTVVLGKLARSREAAERSFICTTPEKLSRGALEGAIGDALRESFAPVVDEPMPEKLQDLLSQLRAAEQQRKGR</sequence>
<gene>
    <name evidence="2" type="ORF">HJA_14589</name>
</gene>
<evidence type="ECO:0000313" key="2">
    <source>
        <dbReference type="EMBL" id="KCZ86837.1"/>
    </source>
</evidence>
<dbReference type="Proteomes" id="UP000024816">
    <property type="component" value="Unassembled WGS sequence"/>
</dbReference>
<evidence type="ECO:0000313" key="3">
    <source>
        <dbReference type="Proteomes" id="UP000024816"/>
    </source>
</evidence>
<feature type="domain" description="Anti-sigma factor NepR" evidence="1">
    <location>
        <begin position="36"/>
        <end position="68"/>
    </location>
</feature>
<reference evidence="2 3" key="1">
    <citation type="journal article" date="2014" name="Antonie Van Leeuwenhoek">
        <title>Hyphomonas beringensis sp. nov. and Hyphomonas chukchiensis sp. nov., isolated from surface seawater of the Bering Sea and Chukchi Sea.</title>
        <authorList>
            <person name="Li C."/>
            <person name="Lai Q."/>
            <person name="Li G."/>
            <person name="Dong C."/>
            <person name="Wang J."/>
            <person name="Liao Y."/>
            <person name="Shao Z."/>
        </authorList>
    </citation>
    <scope>NUCLEOTIDE SEQUENCE [LARGE SCALE GENOMIC DNA]</scope>
    <source>
        <strain evidence="2 3">VP2</strain>
    </source>
</reference>
<dbReference type="InterPro" id="IPR041649">
    <property type="entry name" value="NepR"/>
</dbReference>
<comment type="caution">
    <text evidence="2">The sequence shown here is derived from an EMBL/GenBank/DDBJ whole genome shotgun (WGS) entry which is preliminary data.</text>
</comment>
<organism evidence="2 3">
    <name type="scientific">Hyphomonas jannaschiana VP2</name>
    <dbReference type="NCBI Taxonomy" id="1280952"/>
    <lineage>
        <taxon>Bacteria</taxon>
        <taxon>Pseudomonadati</taxon>
        <taxon>Pseudomonadota</taxon>
        <taxon>Alphaproteobacteria</taxon>
        <taxon>Hyphomonadales</taxon>
        <taxon>Hyphomonadaceae</taxon>
        <taxon>Hyphomonas</taxon>
    </lineage>
</organism>
<dbReference type="Pfam" id="PF18557">
    <property type="entry name" value="NepR"/>
    <property type="match status" value="1"/>
</dbReference>
<dbReference type="RefSeq" id="WP_375210084.1">
    <property type="nucleotide sequence ID" value="NZ_ARYJ01000011.1"/>
</dbReference>
<keyword evidence="3" id="KW-1185">Reference proteome</keyword>
<dbReference type="STRING" id="1280952.HJA_14589"/>
<proteinExistence type="predicted"/>
<dbReference type="AlphaFoldDB" id="A0A059F8B6"/>